<dbReference type="InterPro" id="IPR011006">
    <property type="entry name" value="CheY-like_superfamily"/>
</dbReference>
<dbReference type="PANTHER" id="PTHR43280:SF28">
    <property type="entry name" value="HTH-TYPE TRANSCRIPTIONAL ACTIVATOR RHAS"/>
    <property type="match status" value="1"/>
</dbReference>
<dbReference type="SUPFAM" id="SSF46689">
    <property type="entry name" value="Homeodomain-like"/>
    <property type="match status" value="2"/>
</dbReference>
<dbReference type="GO" id="GO:0000160">
    <property type="term" value="P:phosphorelay signal transduction system"/>
    <property type="evidence" value="ECO:0007669"/>
    <property type="project" value="InterPro"/>
</dbReference>
<feature type="domain" description="Response regulatory" evidence="6">
    <location>
        <begin position="4"/>
        <end position="121"/>
    </location>
</feature>
<dbReference type="GO" id="GO:0043565">
    <property type="term" value="F:sequence-specific DNA binding"/>
    <property type="evidence" value="ECO:0007669"/>
    <property type="project" value="InterPro"/>
</dbReference>
<evidence type="ECO:0000313" key="7">
    <source>
        <dbReference type="EMBL" id="MBB3151465.1"/>
    </source>
</evidence>
<evidence type="ECO:0000259" key="5">
    <source>
        <dbReference type="PROSITE" id="PS01124"/>
    </source>
</evidence>
<sequence length="535" mass="61356">MTYQLLLVDDELHAIEGVKSDLNMDKLGLSRLFTAYNMKQAKAIIESERIDIMLCDIEMPQGSGLELLSWAREQYPNLITIFLTSHADFKYAKEAIQLGSLDYLLKPVLADELENVIRRAQGIIDHNSEMIRNKQSHQFWMKHRSLVIERFWLDLINHTIPSNPEAIHNHAEYHQLPVLDDAIFFPLLISVKKWNKPLSRRDEKIMEYALKNSAEEIITGSHLNGVFFFLDRGTMIGIFAADMLEDGNLDLLPQACNRYLDLCREFFYCSVSCYLGKPVEAQGIAGMVTSLKQRDRNNVAFYNEVFPYVERMDTNQSIGLPDLNMWLSLLKTGTKDEAIREVEKSLNQLVQNQIVDANILHQFHQDFMQALYSFLNMNGIQAHQLYGDEASRRLSELAGHSVADLLAWVHHTLDKAVQQTKAVEETETVVQTVQRYIDQNIGHDMSRDTIANHVYLNPDYLSRIFKKETGYSISDYVLIERINLAKELLSQTNIPISSIASAVGHTNFSHFARIFKKHAGLGPTEFRNQFGKNDK</sequence>
<dbReference type="SMART" id="SM00448">
    <property type="entry name" value="REC"/>
    <property type="match status" value="1"/>
</dbReference>
<evidence type="ECO:0000256" key="2">
    <source>
        <dbReference type="ARBA" id="ARBA00023125"/>
    </source>
</evidence>
<dbReference type="Gene3D" id="3.40.50.2300">
    <property type="match status" value="1"/>
</dbReference>
<evidence type="ECO:0000256" key="4">
    <source>
        <dbReference type="PROSITE-ProRule" id="PRU00169"/>
    </source>
</evidence>
<dbReference type="PANTHER" id="PTHR43280">
    <property type="entry name" value="ARAC-FAMILY TRANSCRIPTIONAL REGULATOR"/>
    <property type="match status" value="1"/>
</dbReference>
<dbReference type="AlphaFoldDB" id="A0A7W5G988"/>
<keyword evidence="8" id="KW-1185">Reference proteome</keyword>
<dbReference type="Gene3D" id="1.10.10.60">
    <property type="entry name" value="Homeodomain-like"/>
    <property type="match status" value="2"/>
</dbReference>
<feature type="domain" description="HTH araC/xylS-type" evidence="5">
    <location>
        <begin position="431"/>
        <end position="529"/>
    </location>
</feature>
<keyword evidence="4" id="KW-0597">Phosphoprotein</keyword>
<proteinExistence type="predicted"/>
<dbReference type="Proteomes" id="UP000518605">
    <property type="component" value="Unassembled WGS sequence"/>
</dbReference>
<keyword evidence="2" id="KW-0238">DNA-binding</keyword>
<comment type="caution">
    <text evidence="7">The sequence shown here is derived from an EMBL/GenBank/DDBJ whole genome shotgun (WGS) entry which is preliminary data.</text>
</comment>
<dbReference type="PROSITE" id="PS50110">
    <property type="entry name" value="RESPONSE_REGULATORY"/>
    <property type="match status" value="1"/>
</dbReference>
<evidence type="ECO:0000259" key="6">
    <source>
        <dbReference type="PROSITE" id="PS50110"/>
    </source>
</evidence>
<accession>A0A7W5G988</accession>
<dbReference type="GO" id="GO:0003700">
    <property type="term" value="F:DNA-binding transcription factor activity"/>
    <property type="evidence" value="ECO:0007669"/>
    <property type="project" value="InterPro"/>
</dbReference>
<dbReference type="SMART" id="SM00342">
    <property type="entry name" value="HTH_ARAC"/>
    <property type="match status" value="1"/>
</dbReference>
<dbReference type="Pfam" id="PF12833">
    <property type="entry name" value="HTH_18"/>
    <property type="match status" value="1"/>
</dbReference>
<dbReference type="SUPFAM" id="SSF52172">
    <property type="entry name" value="CheY-like"/>
    <property type="match status" value="1"/>
</dbReference>
<gene>
    <name evidence="7" type="ORF">FHS16_001508</name>
</gene>
<name>A0A7W5G988_9BACL</name>
<dbReference type="CDD" id="cd17536">
    <property type="entry name" value="REC_YesN-like"/>
    <property type="match status" value="1"/>
</dbReference>
<keyword evidence="1" id="KW-0805">Transcription regulation</keyword>
<dbReference type="EMBL" id="JACHXW010000003">
    <property type="protein sequence ID" value="MBB3151465.1"/>
    <property type="molecule type" value="Genomic_DNA"/>
</dbReference>
<dbReference type="Pfam" id="PF00072">
    <property type="entry name" value="Response_reg"/>
    <property type="match status" value="1"/>
</dbReference>
<feature type="modified residue" description="4-aspartylphosphate" evidence="4">
    <location>
        <position position="56"/>
    </location>
</feature>
<dbReference type="InterPro" id="IPR009057">
    <property type="entry name" value="Homeodomain-like_sf"/>
</dbReference>
<reference evidence="7 8" key="1">
    <citation type="submission" date="2020-08" db="EMBL/GenBank/DDBJ databases">
        <title>Genomic Encyclopedia of Type Strains, Phase III (KMG-III): the genomes of soil and plant-associated and newly described type strains.</title>
        <authorList>
            <person name="Whitman W."/>
        </authorList>
    </citation>
    <scope>NUCLEOTIDE SEQUENCE [LARGE SCALE GENOMIC DNA]</scope>
    <source>
        <strain evidence="7 8">CECT 8234</strain>
    </source>
</reference>
<dbReference type="InterPro" id="IPR001789">
    <property type="entry name" value="Sig_transdc_resp-reg_receiver"/>
</dbReference>
<protein>
    <submittedName>
        <fullName evidence="7">Two-component system response regulator YesN</fullName>
    </submittedName>
</protein>
<dbReference type="PROSITE" id="PS01124">
    <property type="entry name" value="HTH_ARAC_FAMILY_2"/>
    <property type="match status" value="1"/>
</dbReference>
<evidence type="ECO:0000256" key="3">
    <source>
        <dbReference type="ARBA" id="ARBA00023163"/>
    </source>
</evidence>
<organism evidence="7 8">
    <name type="scientific">Paenibacillus endophyticus</name>
    <dbReference type="NCBI Taxonomy" id="1294268"/>
    <lineage>
        <taxon>Bacteria</taxon>
        <taxon>Bacillati</taxon>
        <taxon>Bacillota</taxon>
        <taxon>Bacilli</taxon>
        <taxon>Bacillales</taxon>
        <taxon>Paenibacillaceae</taxon>
        <taxon>Paenibacillus</taxon>
    </lineage>
</organism>
<dbReference type="RefSeq" id="WP_183560420.1">
    <property type="nucleotide sequence ID" value="NZ_CBCSLB010000002.1"/>
</dbReference>
<keyword evidence="3" id="KW-0804">Transcription</keyword>
<evidence type="ECO:0000313" key="8">
    <source>
        <dbReference type="Proteomes" id="UP000518605"/>
    </source>
</evidence>
<evidence type="ECO:0000256" key="1">
    <source>
        <dbReference type="ARBA" id="ARBA00023015"/>
    </source>
</evidence>
<dbReference type="InterPro" id="IPR018060">
    <property type="entry name" value="HTH_AraC"/>
</dbReference>